<gene>
    <name evidence="2" type="ORF">Q4Q35_13530</name>
</gene>
<proteinExistence type="predicted"/>
<organism evidence="2 3">
    <name type="scientific">Flavivirga aquimarina</name>
    <dbReference type="NCBI Taxonomy" id="2027862"/>
    <lineage>
        <taxon>Bacteria</taxon>
        <taxon>Pseudomonadati</taxon>
        <taxon>Bacteroidota</taxon>
        <taxon>Flavobacteriia</taxon>
        <taxon>Flavobacteriales</taxon>
        <taxon>Flavobacteriaceae</taxon>
        <taxon>Flavivirga</taxon>
    </lineage>
</organism>
<name>A0ABT8WCI3_9FLAO</name>
<reference evidence="2" key="1">
    <citation type="submission" date="2023-07" db="EMBL/GenBank/DDBJ databases">
        <title>Two novel species in the genus Flavivirga.</title>
        <authorList>
            <person name="Kwon K."/>
        </authorList>
    </citation>
    <scope>NUCLEOTIDE SEQUENCE</scope>
    <source>
        <strain evidence="2">KCTC 52353</strain>
    </source>
</reference>
<protein>
    <submittedName>
        <fullName evidence="2">Uncharacterized protein</fullName>
    </submittedName>
</protein>
<feature type="transmembrane region" description="Helical" evidence="1">
    <location>
        <begin position="6"/>
        <end position="27"/>
    </location>
</feature>
<comment type="caution">
    <text evidence="2">The sequence shown here is derived from an EMBL/GenBank/DDBJ whole genome shotgun (WGS) entry which is preliminary data.</text>
</comment>
<keyword evidence="1" id="KW-0812">Transmembrane</keyword>
<keyword evidence="3" id="KW-1185">Reference proteome</keyword>
<keyword evidence="1" id="KW-1133">Transmembrane helix</keyword>
<sequence length="181" mass="21434">MDIKTTITITASILALLTSVFTSYFSWIKNKEIEKLRLKLESEKEKIKFLFQYETDKLSQYYVSLKDFLTLTQKIKDEIRFLINSNMFDKEKNTLLNNIQEKIINQYSKDIVFFKKSEPDIAHQIKNNVLSIIELLKRSNSESIEVKELLDKISSDQKSLRKQMDKEIDEMLKSIENNNYS</sequence>
<dbReference type="EMBL" id="JAUOEK010000134">
    <property type="protein sequence ID" value="MDO5970830.1"/>
    <property type="molecule type" value="Genomic_DNA"/>
</dbReference>
<evidence type="ECO:0000313" key="3">
    <source>
        <dbReference type="Proteomes" id="UP001176883"/>
    </source>
</evidence>
<evidence type="ECO:0000313" key="2">
    <source>
        <dbReference type="EMBL" id="MDO5970830.1"/>
    </source>
</evidence>
<evidence type="ECO:0000256" key="1">
    <source>
        <dbReference type="SAM" id="Phobius"/>
    </source>
</evidence>
<keyword evidence="1" id="KW-0472">Membrane</keyword>
<dbReference type="RefSeq" id="WP_303278522.1">
    <property type="nucleotide sequence ID" value="NZ_JAUOEK010000134.1"/>
</dbReference>
<accession>A0ABT8WCI3</accession>
<dbReference type="Proteomes" id="UP001176883">
    <property type="component" value="Unassembled WGS sequence"/>
</dbReference>